<feature type="domain" description="Leucine-binding protein" evidence="4">
    <location>
        <begin position="37"/>
        <end position="371"/>
    </location>
</feature>
<dbReference type="InterPro" id="IPR028081">
    <property type="entry name" value="Leu-bd"/>
</dbReference>
<dbReference type="CDD" id="cd06327">
    <property type="entry name" value="PBP1_SBP-like"/>
    <property type="match status" value="1"/>
</dbReference>
<dbReference type="PANTHER" id="PTHR30483">
    <property type="entry name" value="LEUCINE-SPECIFIC-BINDING PROTEIN"/>
    <property type="match status" value="1"/>
</dbReference>
<dbReference type="EMBL" id="LGSZ01000032">
    <property type="protein sequence ID" value="KPH81099.1"/>
    <property type="molecule type" value="Genomic_DNA"/>
</dbReference>
<evidence type="ECO:0000256" key="2">
    <source>
        <dbReference type="ARBA" id="ARBA00022729"/>
    </source>
</evidence>
<organism evidence="5 6">
    <name type="scientific">Bosea vaviloviae</name>
    <dbReference type="NCBI Taxonomy" id="1526658"/>
    <lineage>
        <taxon>Bacteria</taxon>
        <taxon>Pseudomonadati</taxon>
        <taxon>Pseudomonadota</taxon>
        <taxon>Alphaproteobacteria</taxon>
        <taxon>Hyphomicrobiales</taxon>
        <taxon>Boseaceae</taxon>
        <taxon>Bosea</taxon>
    </lineage>
</organism>
<dbReference type="RefSeq" id="WP_082365173.1">
    <property type="nucleotide sequence ID" value="NZ_LGSZ01000032.1"/>
</dbReference>
<dbReference type="Gene3D" id="3.40.50.2300">
    <property type="match status" value="2"/>
</dbReference>
<evidence type="ECO:0000313" key="5">
    <source>
        <dbReference type="EMBL" id="KPH81099.1"/>
    </source>
</evidence>
<reference evidence="5 6" key="1">
    <citation type="submission" date="2015-07" db="EMBL/GenBank/DDBJ databases">
        <title>Whole genome sequencing of Bosea vaviloviae isolated from cave pool.</title>
        <authorList>
            <person name="Tan N.E.H."/>
            <person name="Lee Y.P."/>
            <person name="Gan H.M."/>
            <person name="Barton H."/>
            <person name="Savka M.A."/>
        </authorList>
    </citation>
    <scope>NUCLEOTIDE SEQUENCE [LARGE SCALE GENOMIC DNA]</scope>
    <source>
        <strain evidence="5 6">SD260</strain>
    </source>
</reference>
<dbReference type="OrthoDB" id="5794591at2"/>
<dbReference type="InterPro" id="IPR028082">
    <property type="entry name" value="Peripla_BP_I"/>
</dbReference>
<dbReference type="SUPFAM" id="SSF53822">
    <property type="entry name" value="Periplasmic binding protein-like I"/>
    <property type="match status" value="1"/>
</dbReference>
<protein>
    <recommendedName>
        <fullName evidence="4">Leucine-binding protein domain-containing protein</fullName>
    </recommendedName>
</protein>
<comment type="similarity">
    <text evidence="1">Belongs to the leucine-binding protein family.</text>
</comment>
<dbReference type="AlphaFoldDB" id="A0A0N1F5J1"/>
<keyword evidence="6" id="KW-1185">Reference proteome</keyword>
<accession>A0A0N1F5J1</accession>
<keyword evidence="3" id="KW-0813">Transport</keyword>
<keyword evidence="2" id="KW-0732">Signal</keyword>
<dbReference type="GO" id="GO:0006865">
    <property type="term" value="P:amino acid transport"/>
    <property type="evidence" value="ECO:0007669"/>
    <property type="project" value="UniProtKB-KW"/>
</dbReference>
<evidence type="ECO:0000256" key="1">
    <source>
        <dbReference type="ARBA" id="ARBA00010062"/>
    </source>
</evidence>
<dbReference type="PATRIC" id="fig|1526658.3.peg.826"/>
<sequence>MKSDLAAPISLSRRAVVAGALSAPFLAKSAAAQGRSFRIGALSDMSGMVVDLSGPGTLTSMRIAVEDFGGTVLGLPIEIVQGDHLNKPDTGISLARRWYDDGVNAIFDVGITSVALGVQELAKDKNKAVIFISSSSADLTGKKCGPNGIHWNHNSHSQAIGVVKAAIKAGGDSWFFLTVDYAYGHTVQNDTTAMIQAAGGKVVGAAKHGFETTDFSSDLLKAQTSGAKVVALATTSVHVPNVVKQADEFGLRPKQMLAPLSMTLHDVKAMGLQTAQGLLETSTYYWDQNDESRAFAKRFFERFKRMPNMIQASAYGATLHYLNAVKAVGREDTGAIIAHMKATPVNDFMSKNARIRADGQVMRDQIILQVKTPSESKGEWDLYRVVGSLPAAESFAPADPAVCSLVKSAG</sequence>
<comment type="caution">
    <text evidence="5">The sequence shown here is derived from an EMBL/GenBank/DDBJ whole genome shotgun (WGS) entry which is preliminary data.</text>
</comment>
<evidence type="ECO:0000256" key="3">
    <source>
        <dbReference type="ARBA" id="ARBA00022970"/>
    </source>
</evidence>
<gene>
    <name evidence="5" type="ORF">AE618_10765</name>
</gene>
<proteinExistence type="inferred from homology"/>
<keyword evidence="3" id="KW-0029">Amino-acid transport</keyword>
<dbReference type="PANTHER" id="PTHR30483:SF6">
    <property type="entry name" value="PERIPLASMIC BINDING PROTEIN OF ABC TRANSPORTER FOR NATURAL AMINO ACIDS"/>
    <property type="match status" value="1"/>
</dbReference>
<dbReference type="InterPro" id="IPR051010">
    <property type="entry name" value="BCAA_transport"/>
</dbReference>
<evidence type="ECO:0000259" key="4">
    <source>
        <dbReference type="Pfam" id="PF13458"/>
    </source>
</evidence>
<name>A0A0N1F5J1_9HYPH</name>
<dbReference type="Proteomes" id="UP000037822">
    <property type="component" value="Unassembled WGS sequence"/>
</dbReference>
<evidence type="ECO:0000313" key="6">
    <source>
        <dbReference type="Proteomes" id="UP000037822"/>
    </source>
</evidence>
<dbReference type="Pfam" id="PF13458">
    <property type="entry name" value="Peripla_BP_6"/>
    <property type="match status" value="1"/>
</dbReference>